<dbReference type="PANTHER" id="PTHR32338:SF10">
    <property type="entry name" value="N-ACETYL-GAMMA-GLUTAMYL-PHOSPHATE REDUCTASE, CHLOROPLASTIC-RELATED"/>
    <property type="match status" value="1"/>
</dbReference>
<proteinExistence type="inferred from homology"/>
<sequence length="344" mass="37087">MGMIKVGIVGGTGYTGVELLRLLAVHPHVSLEVITSRSEAGMPVSDMYPNLRGHVDICFTVPDDDALAACDVVFFATPHTVAMASVPALIERAVRVIDLSADFRLKNIELWEKWYATPHTCPHLAELAVYGLPELNREKIRDAQLVAVAGCYPTAVQLGYMPLLEAGLIDAKHLIADAKSGVSGAGRKASIGTMLTEASENMKAYAVAGHRHLPEIRQGLNQMNGSDVGLTFVPHLTPMIRGIHATLYGQLLKATDLQDLFEQRFADEPFVDVMPAGSHPETRSVRGANVCRIAVHQPENADTVVVLSVIDNLVKGASGQAIQNMNIMFGLDERAGINQIATLP</sequence>
<gene>
    <name evidence="7 9" type="primary">argC</name>
    <name evidence="9" type="ORF">A9E74_00147</name>
</gene>
<dbReference type="CDD" id="cd23934">
    <property type="entry name" value="AGPR_1_C"/>
    <property type="match status" value="1"/>
</dbReference>
<dbReference type="Gene3D" id="3.30.360.10">
    <property type="entry name" value="Dihydrodipicolinate Reductase, domain 2"/>
    <property type="match status" value="1"/>
</dbReference>
<keyword evidence="2 7" id="KW-0055">Arginine biosynthesis</keyword>
<dbReference type="GO" id="GO:0005737">
    <property type="term" value="C:cytoplasm"/>
    <property type="evidence" value="ECO:0007669"/>
    <property type="project" value="UniProtKB-SubCell"/>
</dbReference>
<dbReference type="NCBIfam" id="TIGR01850">
    <property type="entry name" value="argC"/>
    <property type="match status" value="1"/>
</dbReference>
<evidence type="ECO:0000313" key="10">
    <source>
        <dbReference type="Proteomes" id="UP000094379"/>
    </source>
</evidence>
<comment type="similarity">
    <text evidence="7">Belongs to the NAGSA dehydrogenase family. Type 1 subfamily.</text>
</comment>
<evidence type="ECO:0000256" key="7">
    <source>
        <dbReference type="HAMAP-Rule" id="MF_00150"/>
    </source>
</evidence>
<dbReference type="PANTHER" id="PTHR32338">
    <property type="entry name" value="N-ACETYL-GAMMA-GLUTAMYL-PHOSPHATE REDUCTASE, CHLOROPLASTIC-RELATED-RELATED"/>
    <property type="match status" value="1"/>
</dbReference>
<evidence type="ECO:0000313" key="9">
    <source>
        <dbReference type="EMBL" id="ODN68175.1"/>
    </source>
</evidence>
<feature type="domain" description="Semialdehyde dehydrogenase NAD-binding" evidence="8">
    <location>
        <begin position="5"/>
        <end position="143"/>
    </location>
</feature>
<dbReference type="InterPro" id="IPR000534">
    <property type="entry name" value="Semialdehyde_DH_NAD-bd"/>
</dbReference>
<dbReference type="AlphaFoldDB" id="A0A1E3GW47"/>
<comment type="function">
    <text evidence="7">Catalyzes the NADPH-dependent reduction of N-acetyl-5-glutamyl phosphate to yield N-acetyl-L-glutamate 5-semialdehyde.</text>
</comment>
<dbReference type="EC" id="1.2.1.38" evidence="7"/>
<dbReference type="HAMAP" id="MF_00150">
    <property type="entry name" value="ArgC_type1"/>
    <property type="match status" value="1"/>
</dbReference>
<dbReference type="Pfam" id="PF01118">
    <property type="entry name" value="Semialdhyde_dh"/>
    <property type="match status" value="1"/>
</dbReference>
<evidence type="ECO:0000256" key="1">
    <source>
        <dbReference type="ARBA" id="ARBA00004862"/>
    </source>
</evidence>
<dbReference type="GO" id="GO:0051287">
    <property type="term" value="F:NAD binding"/>
    <property type="evidence" value="ECO:0007669"/>
    <property type="project" value="InterPro"/>
</dbReference>
<dbReference type="CDD" id="cd17895">
    <property type="entry name" value="AGPR_1_N"/>
    <property type="match status" value="1"/>
</dbReference>
<evidence type="ECO:0000256" key="3">
    <source>
        <dbReference type="ARBA" id="ARBA00022605"/>
    </source>
</evidence>
<comment type="catalytic activity">
    <reaction evidence="6 7">
        <text>N-acetyl-L-glutamate 5-semialdehyde + phosphate + NADP(+) = N-acetyl-L-glutamyl 5-phosphate + NADPH + H(+)</text>
        <dbReference type="Rhea" id="RHEA:21588"/>
        <dbReference type="ChEBI" id="CHEBI:15378"/>
        <dbReference type="ChEBI" id="CHEBI:29123"/>
        <dbReference type="ChEBI" id="CHEBI:43474"/>
        <dbReference type="ChEBI" id="CHEBI:57783"/>
        <dbReference type="ChEBI" id="CHEBI:57936"/>
        <dbReference type="ChEBI" id="CHEBI:58349"/>
        <dbReference type="EC" id="1.2.1.38"/>
    </reaction>
</comment>
<evidence type="ECO:0000256" key="4">
    <source>
        <dbReference type="ARBA" id="ARBA00022857"/>
    </source>
</evidence>
<name>A0A1E3GW47_9GAMM</name>
<comment type="subcellular location">
    <subcellularLocation>
        <location evidence="7">Cytoplasm</location>
    </subcellularLocation>
</comment>
<comment type="caution">
    <text evidence="9">The sequence shown here is derived from an EMBL/GenBank/DDBJ whole genome shotgun (WGS) entry which is preliminary data.</text>
</comment>
<dbReference type="Gene3D" id="3.40.50.720">
    <property type="entry name" value="NAD(P)-binding Rossmann-like Domain"/>
    <property type="match status" value="1"/>
</dbReference>
<keyword evidence="3 7" id="KW-0028">Amino-acid biosynthesis</keyword>
<dbReference type="STRING" id="291169.A9E74_00147"/>
<dbReference type="PATRIC" id="fig|291169.3.peg.148"/>
<keyword evidence="4 7" id="KW-0521">NADP</keyword>
<accession>A0A1E3GW47</accession>
<protein>
    <recommendedName>
        <fullName evidence="7">N-acetyl-gamma-glutamyl-phosphate reductase</fullName>
        <shortName evidence="7">AGPR</shortName>
        <ecNumber evidence="7">1.2.1.38</ecNumber>
    </recommendedName>
    <alternativeName>
        <fullName evidence="7">N-acetyl-glutamate semialdehyde dehydrogenase</fullName>
        <shortName evidence="7">NAGSA dehydrogenase</shortName>
    </alternativeName>
</protein>
<dbReference type="InterPro" id="IPR000706">
    <property type="entry name" value="AGPR_type-1"/>
</dbReference>
<evidence type="ECO:0000256" key="2">
    <source>
        <dbReference type="ARBA" id="ARBA00022571"/>
    </source>
</evidence>
<feature type="active site" evidence="7">
    <location>
        <position position="151"/>
    </location>
</feature>
<dbReference type="SUPFAM" id="SSF51735">
    <property type="entry name" value="NAD(P)-binding Rossmann-fold domains"/>
    <property type="match status" value="1"/>
</dbReference>
<evidence type="ECO:0000259" key="8">
    <source>
        <dbReference type="SMART" id="SM00859"/>
    </source>
</evidence>
<dbReference type="GO" id="GO:0006526">
    <property type="term" value="P:L-arginine biosynthetic process"/>
    <property type="evidence" value="ECO:0007669"/>
    <property type="project" value="UniProtKB-UniRule"/>
</dbReference>
<dbReference type="SUPFAM" id="SSF55347">
    <property type="entry name" value="Glyceraldehyde-3-phosphate dehydrogenase-like, C-terminal domain"/>
    <property type="match status" value="1"/>
</dbReference>
<dbReference type="FunFam" id="3.30.360.10:FF:000014">
    <property type="entry name" value="N-acetyl-gamma-glutamyl-phosphate reductase"/>
    <property type="match status" value="1"/>
</dbReference>
<evidence type="ECO:0000256" key="5">
    <source>
        <dbReference type="ARBA" id="ARBA00023002"/>
    </source>
</evidence>
<organism evidence="9 10">
    <name type="scientific">Methylophaga muralis</name>
    <dbReference type="NCBI Taxonomy" id="291169"/>
    <lineage>
        <taxon>Bacteria</taxon>
        <taxon>Pseudomonadati</taxon>
        <taxon>Pseudomonadota</taxon>
        <taxon>Gammaproteobacteria</taxon>
        <taxon>Thiotrichales</taxon>
        <taxon>Piscirickettsiaceae</taxon>
        <taxon>Methylophaga</taxon>
    </lineage>
</organism>
<dbReference type="Pfam" id="PF22698">
    <property type="entry name" value="Semialdhyde_dhC_1"/>
    <property type="match status" value="1"/>
</dbReference>
<dbReference type="EMBL" id="MCRI01000001">
    <property type="protein sequence ID" value="ODN68175.1"/>
    <property type="molecule type" value="Genomic_DNA"/>
</dbReference>
<dbReference type="SMART" id="SM00859">
    <property type="entry name" value="Semialdhyde_dh"/>
    <property type="match status" value="1"/>
</dbReference>
<keyword evidence="5 7" id="KW-0560">Oxidoreductase</keyword>
<reference evidence="9 10" key="1">
    <citation type="submission" date="2016-07" db="EMBL/GenBank/DDBJ databases">
        <title>Draft Genome Sequence of Methylophaga muralis Bur 1.</title>
        <authorList>
            <person name="Vasilenko O.V."/>
            <person name="Doronina N.V."/>
            <person name="Shmareva M.N."/>
            <person name="Tarlachkov S.V."/>
            <person name="Mustakhimov I."/>
            <person name="Trotsenko Y.A."/>
        </authorList>
    </citation>
    <scope>NUCLEOTIDE SEQUENCE [LARGE SCALE GENOMIC DNA]</scope>
    <source>
        <strain evidence="9 10">Bur 1</strain>
    </source>
</reference>
<dbReference type="GO" id="GO:0070401">
    <property type="term" value="F:NADP+ binding"/>
    <property type="evidence" value="ECO:0007669"/>
    <property type="project" value="InterPro"/>
</dbReference>
<dbReference type="InterPro" id="IPR058924">
    <property type="entry name" value="AGPR_dimerisation_dom"/>
</dbReference>
<comment type="pathway">
    <text evidence="1 7">Amino-acid biosynthesis; L-arginine biosynthesis; N(2)-acetyl-L-ornithine from L-glutamate: step 3/4.</text>
</comment>
<keyword evidence="7" id="KW-0963">Cytoplasm</keyword>
<dbReference type="Proteomes" id="UP000094379">
    <property type="component" value="Unassembled WGS sequence"/>
</dbReference>
<dbReference type="InterPro" id="IPR036291">
    <property type="entry name" value="NAD(P)-bd_dom_sf"/>
</dbReference>
<evidence type="ECO:0000256" key="6">
    <source>
        <dbReference type="ARBA" id="ARBA00050557"/>
    </source>
</evidence>
<dbReference type="UniPathway" id="UPA00068">
    <property type="reaction ID" value="UER00108"/>
</dbReference>
<keyword evidence="10" id="KW-1185">Reference proteome</keyword>
<dbReference type="GO" id="GO:0003942">
    <property type="term" value="F:N-acetyl-gamma-glutamyl-phosphate reductase activity"/>
    <property type="evidence" value="ECO:0007669"/>
    <property type="project" value="UniProtKB-UniRule"/>
</dbReference>
<dbReference type="InterPro" id="IPR050085">
    <property type="entry name" value="AGPR"/>
</dbReference>